<dbReference type="GO" id="GO:0006400">
    <property type="term" value="P:tRNA modification"/>
    <property type="evidence" value="ECO:0007669"/>
    <property type="project" value="TreeGrafter"/>
</dbReference>
<comment type="similarity">
    <text evidence="1">Belongs to the IPP transferase family.</text>
</comment>
<sequence>VKDFLAIVGPTASGKTSLSIDLADHLKVEIICMDSRQGYIGMDIGTDKVSPRIRNIVPHHGFDVRSPKERYSAGQFARDASSWVEQISSRNSLPMLVGGTGFFLRAITNPIFKEPDVDPVCRRDVRRFLQELSRRELERWVCNLDPDRATVAIRGGPQRIIRT</sequence>
<feature type="non-terminal residue" evidence="5">
    <location>
        <position position="163"/>
    </location>
</feature>
<dbReference type="EMBL" id="UINC01032021">
    <property type="protein sequence ID" value="SVB19011.1"/>
    <property type="molecule type" value="Genomic_DNA"/>
</dbReference>
<dbReference type="InterPro" id="IPR039657">
    <property type="entry name" value="Dimethylallyltransferase"/>
</dbReference>
<keyword evidence="2" id="KW-0808">Transferase</keyword>
<feature type="non-terminal residue" evidence="5">
    <location>
        <position position="1"/>
    </location>
</feature>
<gene>
    <name evidence="5" type="ORF">METZ01_LOCUS171865</name>
</gene>
<accession>A0A382BZU3</accession>
<dbReference type="GO" id="GO:0005524">
    <property type="term" value="F:ATP binding"/>
    <property type="evidence" value="ECO:0007669"/>
    <property type="project" value="UniProtKB-KW"/>
</dbReference>
<dbReference type="Pfam" id="PF01715">
    <property type="entry name" value="IPPT"/>
    <property type="match status" value="1"/>
</dbReference>
<organism evidence="5">
    <name type="scientific">marine metagenome</name>
    <dbReference type="NCBI Taxonomy" id="408172"/>
    <lineage>
        <taxon>unclassified sequences</taxon>
        <taxon>metagenomes</taxon>
        <taxon>ecological metagenomes</taxon>
    </lineage>
</organism>
<evidence type="ECO:0000313" key="5">
    <source>
        <dbReference type="EMBL" id="SVB19011.1"/>
    </source>
</evidence>
<dbReference type="SUPFAM" id="SSF52540">
    <property type="entry name" value="P-loop containing nucleoside triphosphate hydrolases"/>
    <property type="match status" value="1"/>
</dbReference>
<dbReference type="AlphaFoldDB" id="A0A382BZU3"/>
<evidence type="ECO:0000256" key="1">
    <source>
        <dbReference type="ARBA" id="ARBA00005842"/>
    </source>
</evidence>
<dbReference type="InterPro" id="IPR027417">
    <property type="entry name" value="P-loop_NTPase"/>
</dbReference>
<evidence type="ECO:0000256" key="3">
    <source>
        <dbReference type="ARBA" id="ARBA00022741"/>
    </source>
</evidence>
<keyword evidence="3" id="KW-0547">Nucleotide-binding</keyword>
<dbReference type="PANTHER" id="PTHR11088">
    <property type="entry name" value="TRNA DIMETHYLALLYLTRANSFERASE"/>
    <property type="match status" value="1"/>
</dbReference>
<dbReference type="GO" id="GO:0052381">
    <property type="term" value="F:tRNA dimethylallyltransferase activity"/>
    <property type="evidence" value="ECO:0007669"/>
    <property type="project" value="TreeGrafter"/>
</dbReference>
<evidence type="ECO:0000256" key="4">
    <source>
        <dbReference type="ARBA" id="ARBA00022840"/>
    </source>
</evidence>
<dbReference type="Gene3D" id="3.40.50.300">
    <property type="entry name" value="P-loop containing nucleotide triphosphate hydrolases"/>
    <property type="match status" value="1"/>
</dbReference>
<keyword evidence="4" id="KW-0067">ATP-binding</keyword>
<reference evidence="5" key="1">
    <citation type="submission" date="2018-05" db="EMBL/GenBank/DDBJ databases">
        <authorList>
            <person name="Lanie J.A."/>
            <person name="Ng W.-L."/>
            <person name="Kazmierczak K.M."/>
            <person name="Andrzejewski T.M."/>
            <person name="Davidsen T.M."/>
            <person name="Wayne K.J."/>
            <person name="Tettelin H."/>
            <person name="Glass J.I."/>
            <person name="Rusch D."/>
            <person name="Podicherti R."/>
            <person name="Tsui H.-C.T."/>
            <person name="Winkler M.E."/>
        </authorList>
    </citation>
    <scope>NUCLEOTIDE SEQUENCE</scope>
</reference>
<evidence type="ECO:0000256" key="2">
    <source>
        <dbReference type="ARBA" id="ARBA00022679"/>
    </source>
</evidence>
<name>A0A382BZU3_9ZZZZ</name>
<evidence type="ECO:0008006" key="6">
    <source>
        <dbReference type="Google" id="ProtNLM"/>
    </source>
</evidence>
<proteinExistence type="inferred from homology"/>
<protein>
    <recommendedName>
        <fullName evidence="6">tRNA dimethylallyltransferase</fullName>
    </recommendedName>
</protein>
<dbReference type="PANTHER" id="PTHR11088:SF60">
    <property type="entry name" value="TRNA DIMETHYLALLYLTRANSFERASE"/>
    <property type="match status" value="1"/>
</dbReference>